<accession>A0A3D6BXC9</accession>
<protein>
    <submittedName>
        <fullName evidence="1">Head morphogenesis protein</fullName>
    </submittedName>
</protein>
<feature type="non-terminal residue" evidence="1">
    <location>
        <position position="329"/>
    </location>
</feature>
<dbReference type="Pfam" id="PF06074">
    <property type="entry name" value="Portal_Mu"/>
    <property type="match status" value="1"/>
</dbReference>
<gene>
    <name evidence="1" type="ORF">DHV22_15175</name>
</gene>
<organism evidence="1 2">
    <name type="scientific">Xanthomarina gelatinilytica</name>
    <dbReference type="NCBI Taxonomy" id="1137281"/>
    <lineage>
        <taxon>Bacteria</taxon>
        <taxon>Pseudomonadati</taxon>
        <taxon>Bacteroidota</taxon>
        <taxon>Flavobacteriia</taxon>
        <taxon>Flavobacteriales</taxon>
        <taxon>Flavobacteriaceae</taxon>
        <taxon>Xanthomarina</taxon>
    </lineage>
</organism>
<dbReference type="EMBL" id="DPRK01000242">
    <property type="protein sequence ID" value="HCY82829.1"/>
    <property type="molecule type" value="Genomic_DNA"/>
</dbReference>
<reference evidence="1 2" key="1">
    <citation type="journal article" date="2018" name="Nat. Biotechnol.">
        <title>A standardized bacterial taxonomy based on genome phylogeny substantially revises the tree of life.</title>
        <authorList>
            <person name="Parks D.H."/>
            <person name="Chuvochina M."/>
            <person name="Waite D.W."/>
            <person name="Rinke C."/>
            <person name="Skarshewski A."/>
            <person name="Chaumeil P.A."/>
            <person name="Hugenholtz P."/>
        </authorList>
    </citation>
    <scope>NUCLEOTIDE SEQUENCE [LARGE SCALE GENOMIC DNA]</scope>
    <source>
        <strain evidence="1">UBA10227</strain>
    </source>
</reference>
<dbReference type="InterPro" id="IPR009279">
    <property type="entry name" value="Portal_Mu"/>
</dbReference>
<proteinExistence type="predicted"/>
<sequence length="329" mass="37341">MAHAKNLTTNNMLKHNARIGKVTQVSLANVKTNAEKPRYSPTIVPKAVARIRQDIKSWNRALQLTKIEDNPKWYLYHQLLDEIGLDALLTSQYKNRLLKALKEPIILKKPNGEVDQEQTNILNNAVFTNDINTHILDSIYKAHSLIELSFNDEGVLQIELIPRANVDPKFGAVYPDYTDDKKILSRETTEYGTWLLEFGKKNDYGLFNAAIPHVLFKRFAQSTWSELCEIYGIPPRYMKTNTQDPTMVKRAEKMMTDMGAAAWFIIDESESFEFAKGVSTSGDVYKNLINLCNNEMSLLMSGAVIGQDTQNGSRSKDESAQDMLQTLID</sequence>
<dbReference type="AlphaFoldDB" id="A0A3D6BXC9"/>
<comment type="caution">
    <text evidence="1">The sequence shown here is derived from an EMBL/GenBank/DDBJ whole genome shotgun (WGS) entry which is preliminary data.</text>
</comment>
<name>A0A3D6BXC9_9FLAO</name>
<evidence type="ECO:0000313" key="1">
    <source>
        <dbReference type="EMBL" id="HCY82829.1"/>
    </source>
</evidence>
<dbReference type="Proteomes" id="UP000263268">
    <property type="component" value="Unassembled WGS sequence"/>
</dbReference>
<evidence type="ECO:0000313" key="2">
    <source>
        <dbReference type="Proteomes" id="UP000263268"/>
    </source>
</evidence>